<keyword evidence="2" id="KW-0808">Transferase</keyword>
<dbReference type="InterPro" id="IPR038622">
    <property type="entry name" value="CDPS_sf"/>
</dbReference>
<protein>
    <recommendedName>
        <fullName evidence="3">Cyclodipeptide synthase</fullName>
    </recommendedName>
</protein>
<dbReference type="Pfam" id="PF16715">
    <property type="entry name" value="CDPS"/>
    <property type="match status" value="1"/>
</dbReference>
<organism evidence="4 5">
    <name type="scientific">Pseudomonas serbiensis</name>
    <dbReference type="NCBI Taxonomy" id="3064350"/>
    <lineage>
        <taxon>Bacteria</taxon>
        <taxon>Pseudomonadati</taxon>
        <taxon>Pseudomonadota</taxon>
        <taxon>Gammaproteobacteria</taxon>
        <taxon>Pseudomonadales</taxon>
        <taxon>Pseudomonadaceae</taxon>
        <taxon>Pseudomonas</taxon>
    </lineage>
</organism>
<dbReference type="InterPro" id="IPR030903">
    <property type="entry name" value="CDPS"/>
</dbReference>
<dbReference type="Proteomes" id="UP001223016">
    <property type="component" value="Unassembled WGS sequence"/>
</dbReference>
<dbReference type="RefSeq" id="WP_304573833.1">
    <property type="nucleotide sequence ID" value="NZ_JAUQOO010000001.1"/>
</dbReference>
<gene>
    <name evidence="4" type="ORF">Q6A51_00285</name>
</gene>
<name>A0ABT9CID8_9PSED</name>
<dbReference type="NCBIfam" id="TIGR04539">
    <property type="entry name" value="tRNA_cyclodipep"/>
    <property type="match status" value="1"/>
</dbReference>
<keyword evidence="5" id="KW-1185">Reference proteome</keyword>
<evidence type="ECO:0000313" key="4">
    <source>
        <dbReference type="EMBL" id="MDO7925195.1"/>
    </source>
</evidence>
<sequence>MNLQVDLLSEDIGSLKFLSGERYKAKIAFVSPHARRNSFEQESQCFIGVSLENRNFTPTRFQSMVEWAARRFEKCGILIGDHIHRLTLQSTRNMSAETARSEALKLGSEFMEESQIILDAYRHCTDFHYLTCSDIQGSTEYENFYSLLKAFFLEHPGFRESVETFGRNYHRHQWSQLSEEQQRECLEFSSQYFLEEFSVFACLVRKGFRVMAYPGAFSTLAEIAAGDFPGVLDELKELTVVSLQLKRR</sequence>
<evidence type="ECO:0000256" key="3">
    <source>
        <dbReference type="ARBA" id="ARBA00030771"/>
    </source>
</evidence>
<evidence type="ECO:0000256" key="1">
    <source>
        <dbReference type="ARBA" id="ARBA00006034"/>
    </source>
</evidence>
<dbReference type="Gene3D" id="3.40.50.11710">
    <property type="entry name" value="Cyclodipeptide synthase"/>
    <property type="match status" value="1"/>
</dbReference>
<comment type="similarity">
    <text evidence="1">Belongs to the CDPS family.</text>
</comment>
<accession>A0ABT9CID8</accession>
<evidence type="ECO:0000313" key="5">
    <source>
        <dbReference type="Proteomes" id="UP001223016"/>
    </source>
</evidence>
<reference evidence="4 5" key="1">
    <citation type="submission" date="2023-07" db="EMBL/GenBank/DDBJ databases">
        <title>Identification of four novel Pseudomonas species associated with bacterial leaf spot of cucurbits.</title>
        <authorList>
            <person name="Fullem K.R."/>
        </authorList>
    </citation>
    <scope>NUCLEOTIDE SEQUENCE [LARGE SCALE GENOMIC DNA]</scope>
    <source>
        <strain evidence="4 5">KFB 138</strain>
    </source>
</reference>
<comment type="caution">
    <text evidence="4">The sequence shown here is derived from an EMBL/GenBank/DDBJ whole genome shotgun (WGS) entry which is preliminary data.</text>
</comment>
<evidence type="ECO:0000256" key="2">
    <source>
        <dbReference type="ARBA" id="ARBA00022679"/>
    </source>
</evidence>
<dbReference type="EMBL" id="JAUQOO010000001">
    <property type="protein sequence ID" value="MDO7925195.1"/>
    <property type="molecule type" value="Genomic_DNA"/>
</dbReference>
<proteinExistence type="inferred from homology"/>